<reference evidence="8 9" key="1">
    <citation type="submission" date="2016-03" db="EMBL/GenBank/DDBJ databases">
        <title>EvidentialGene: Evidence-directed Construction of Genes on Genomes.</title>
        <authorList>
            <person name="Gilbert D.G."/>
            <person name="Choi J.-H."/>
            <person name="Mockaitis K."/>
            <person name="Colbourne J."/>
            <person name="Pfrender M."/>
        </authorList>
    </citation>
    <scope>NUCLEOTIDE SEQUENCE [LARGE SCALE GENOMIC DNA]</scope>
    <source>
        <strain evidence="8 9">Xinb3</strain>
        <tissue evidence="8">Complete organism</tissue>
    </source>
</reference>
<dbReference type="OrthoDB" id="10255570at2759"/>
<dbReference type="InterPro" id="IPR022284">
    <property type="entry name" value="GPAT/DHAPAT"/>
</dbReference>
<dbReference type="InterPro" id="IPR002123">
    <property type="entry name" value="Plipid/glycerol_acylTrfase"/>
</dbReference>
<name>A0A164QNW4_9CRUS</name>
<keyword evidence="5 6" id="KW-0012">Acyltransferase</keyword>
<feature type="domain" description="Phospholipid/glycerol acyltransferase" evidence="7">
    <location>
        <begin position="151"/>
        <end position="280"/>
    </location>
</feature>
<evidence type="ECO:0000256" key="3">
    <source>
        <dbReference type="ARBA" id="ARBA00022679"/>
    </source>
</evidence>
<accession>A0A164QNW4</accession>
<keyword evidence="9" id="KW-1185">Reference proteome</keyword>
<keyword evidence="3 6" id="KW-0808">Transferase</keyword>
<dbReference type="GO" id="GO:0005778">
    <property type="term" value="C:peroxisomal membrane"/>
    <property type="evidence" value="ECO:0007669"/>
    <property type="project" value="TreeGrafter"/>
</dbReference>
<dbReference type="STRING" id="35525.A0A164QNW4"/>
<dbReference type="GO" id="GO:0012505">
    <property type="term" value="C:endomembrane system"/>
    <property type="evidence" value="ECO:0007669"/>
    <property type="project" value="UniProtKB-SubCell"/>
</dbReference>
<evidence type="ECO:0000259" key="7">
    <source>
        <dbReference type="SMART" id="SM00563"/>
    </source>
</evidence>
<dbReference type="PIRSF" id="PIRSF000437">
    <property type="entry name" value="GPAT_DHAPAT"/>
    <property type="match status" value="1"/>
</dbReference>
<dbReference type="PANTHER" id="PTHR12563">
    <property type="entry name" value="GLYCEROL-3-PHOSPHATE ACYLTRANSFERASE"/>
    <property type="match status" value="1"/>
</dbReference>
<dbReference type="AlphaFoldDB" id="A0A164QNW4"/>
<keyword evidence="4" id="KW-0472">Membrane</keyword>
<evidence type="ECO:0000256" key="6">
    <source>
        <dbReference type="PIRNR" id="PIRNR000437"/>
    </source>
</evidence>
<dbReference type="InterPro" id="IPR045520">
    <property type="entry name" value="GPAT/DHAPAT_C"/>
</dbReference>
<evidence type="ECO:0000256" key="4">
    <source>
        <dbReference type="ARBA" id="ARBA00023136"/>
    </source>
</evidence>
<protein>
    <submittedName>
        <fullName evidence="8">Dihydroxyacetone phosphate acyltransferase</fullName>
    </submittedName>
</protein>
<dbReference type="CDD" id="cd07993">
    <property type="entry name" value="LPLAT_DHAPAT-like"/>
    <property type="match status" value="1"/>
</dbReference>
<gene>
    <name evidence="8" type="ORF">APZ42_028285</name>
</gene>
<dbReference type="InterPro" id="IPR041728">
    <property type="entry name" value="GPAT/DHAPAT_LPLAT"/>
</dbReference>
<comment type="similarity">
    <text evidence="2 6">Belongs to the GPAT/DAPAT family.</text>
</comment>
<comment type="caution">
    <text evidence="8">The sequence shown here is derived from an EMBL/GenBank/DDBJ whole genome shotgun (WGS) entry which is preliminary data.</text>
</comment>
<evidence type="ECO:0000313" key="8">
    <source>
        <dbReference type="EMBL" id="KZS07925.1"/>
    </source>
</evidence>
<dbReference type="GO" id="GO:0019432">
    <property type="term" value="P:triglyceride biosynthetic process"/>
    <property type="evidence" value="ECO:0007669"/>
    <property type="project" value="TreeGrafter"/>
</dbReference>
<dbReference type="GO" id="GO:0004366">
    <property type="term" value="F:glycerol-3-phosphate O-acyltransferase activity"/>
    <property type="evidence" value="ECO:0007669"/>
    <property type="project" value="TreeGrafter"/>
</dbReference>
<organism evidence="8 9">
    <name type="scientific">Daphnia magna</name>
    <dbReference type="NCBI Taxonomy" id="35525"/>
    <lineage>
        <taxon>Eukaryota</taxon>
        <taxon>Metazoa</taxon>
        <taxon>Ecdysozoa</taxon>
        <taxon>Arthropoda</taxon>
        <taxon>Crustacea</taxon>
        <taxon>Branchiopoda</taxon>
        <taxon>Diplostraca</taxon>
        <taxon>Cladocera</taxon>
        <taxon>Anomopoda</taxon>
        <taxon>Daphniidae</taxon>
        <taxon>Daphnia</taxon>
    </lineage>
</organism>
<dbReference type="GO" id="GO:0006631">
    <property type="term" value="P:fatty acid metabolic process"/>
    <property type="evidence" value="ECO:0007669"/>
    <property type="project" value="TreeGrafter"/>
</dbReference>
<sequence length="659" mass="75035">MDTATLEVTPAESSSRFTVKNYVDIVEKQKHQFDAFFCLKLWRPKPNLHPEATKMIIEKILNSPQMKDTIHQVSKVISDFLLEGHSNLSNCEDVVAQIKTILEDMGHTYKFSTVRVIGFFLAKLLRNLYQGVAINNDGVLKLSKAMSQGPVLLLPTHRSYADFLLISYLCYTMDIPLPVIAAGMDFKGMKFVNRMLQNAGAFYIRRSFGHDQLYWAVVSQYIQYHIVNFQAPIEFFLEGTRSRNGKSLPPKTGLLSMALEPYFRGDVPDVQICTVNISYERTLEEKLYAYETLGVPKPRESTSGFLSAVGKIRGQNYGQIYINISDPISVRDHISKRTEPNWNTPSFRFSLSEYERDSIHCLAWSLIRKQQKETITPVSAIVMSALTVNKQLDIEQLVQLVVLMNSLLAKYGTPCLIQNESVVQSVKDCLDVHKLIIHPVADGFFSCQTALREGEDVQTQAADRLVLQQYTNQLLGPLINVAVFSLIEASDPKEPNNIISESAFFAKYFKNEFVLISNLTQQELTSFQENVTNEMLKRILRALLQPYLESYFIILNLISMGFSTISELTLQYRNMVSTVLVEGASKFPEILAIDKIYRHVLNLVANGHLRGVKTNQTASYHQIDDISPIIVRIEPYLDERLKRFMTLHRKKTAVMQSHL</sequence>
<proteinExistence type="inferred from homology"/>
<dbReference type="Proteomes" id="UP000076858">
    <property type="component" value="Unassembled WGS sequence"/>
</dbReference>
<dbReference type="GO" id="GO:0031966">
    <property type="term" value="C:mitochondrial membrane"/>
    <property type="evidence" value="ECO:0007669"/>
    <property type="project" value="TreeGrafter"/>
</dbReference>
<evidence type="ECO:0000313" key="9">
    <source>
        <dbReference type="Proteomes" id="UP000076858"/>
    </source>
</evidence>
<comment type="subcellular location">
    <subcellularLocation>
        <location evidence="1">Endomembrane system</location>
        <topology evidence="1">Peripheral membrane protein</topology>
    </subcellularLocation>
</comment>
<dbReference type="EMBL" id="LRGB01002384">
    <property type="protein sequence ID" value="KZS07925.1"/>
    <property type="molecule type" value="Genomic_DNA"/>
</dbReference>
<evidence type="ECO:0000256" key="2">
    <source>
        <dbReference type="ARBA" id="ARBA00007937"/>
    </source>
</evidence>
<dbReference type="SUPFAM" id="SSF69593">
    <property type="entry name" value="Glycerol-3-phosphate (1)-acyltransferase"/>
    <property type="match status" value="1"/>
</dbReference>
<dbReference type="GO" id="GO:0016287">
    <property type="term" value="F:glycerone-phosphate O-acyltransferase activity"/>
    <property type="evidence" value="ECO:0007669"/>
    <property type="project" value="TreeGrafter"/>
</dbReference>
<dbReference type="GO" id="GO:0008611">
    <property type="term" value="P:ether lipid biosynthetic process"/>
    <property type="evidence" value="ECO:0007669"/>
    <property type="project" value="TreeGrafter"/>
</dbReference>
<dbReference type="SMART" id="SM00563">
    <property type="entry name" value="PlsC"/>
    <property type="match status" value="1"/>
</dbReference>
<dbReference type="GO" id="GO:0008654">
    <property type="term" value="P:phospholipid biosynthetic process"/>
    <property type="evidence" value="ECO:0007669"/>
    <property type="project" value="TreeGrafter"/>
</dbReference>
<dbReference type="PANTHER" id="PTHR12563:SF17">
    <property type="entry name" value="DIHYDROXYACETONE PHOSPHATE ACYLTRANSFERASE"/>
    <property type="match status" value="1"/>
</dbReference>
<evidence type="ECO:0000256" key="1">
    <source>
        <dbReference type="ARBA" id="ARBA00004184"/>
    </source>
</evidence>
<dbReference type="Pfam" id="PF19277">
    <property type="entry name" value="GPAT_C"/>
    <property type="match status" value="1"/>
</dbReference>
<dbReference type="Pfam" id="PF01553">
    <property type="entry name" value="Acyltransferase"/>
    <property type="match status" value="1"/>
</dbReference>
<evidence type="ECO:0000256" key="5">
    <source>
        <dbReference type="ARBA" id="ARBA00023315"/>
    </source>
</evidence>